<dbReference type="Proteomes" id="UP000626982">
    <property type="component" value="Unassembled WGS sequence"/>
</dbReference>
<protein>
    <submittedName>
        <fullName evidence="1">Uncharacterized protein</fullName>
    </submittedName>
</protein>
<gene>
    <name evidence="1" type="ORF">GCM10010968_22490</name>
</gene>
<proteinExistence type="predicted"/>
<accession>A0ABQ2KMB4</accession>
<dbReference type="EMBL" id="BMLM01000002">
    <property type="protein sequence ID" value="GGN87683.1"/>
    <property type="molecule type" value="Genomic_DNA"/>
</dbReference>
<sequence>MVRPLSEALALPIEWARPSDDLWVATQVDADRTWFLGFVELVNGEHLAVDGYGDLVGRFSSLEAAQRAFADAAATAEAEPEVALEAA</sequence>
<keyword evidence="2" id="KW-1185">Reference proteome</keyword>
<evidence type="ECO:0000313" key="2">
    <source>
        <dbReference type="Proteomes" id="UP000626982"/>
    </source>
</evidence>
<comment type="caution">
    <text evidence="1">The sequence shown here is derived from an EMBL/GenBank/DDBJ whole genome shotgun (WGS) entry which is preliminary data.</text>
</comment>
<evidence type="ECO:0000313" key="1">
    <source>
        <dbReference type="EMBL" id="GGN87683.1"/>
    </source>
</evidence>
<dbReference type="RefSeq" id="WP_188718403.1">
    <property type="nucleotide sequence ID" value="NZ_BAABBD010000003.1"/>
</dbReference>
<name>A0ABQ2KMB4_9MICO</name>
<reference evidence="2" key="1">
    <citation type="journal article" date="2019" name="Int. J. Syst. Evol. Microbiol.">
        <title>The Global Catalogue of Microorganisms (GCM) 10K type strain sequencing project: providing services to taxonomists for standard genome sequencing and annotation.</title>
        <authorList>
            <consortium name="The Broad Institute Genomics Platform"/>
            <consortium name="The Broad Institute Genome Sequencing Center for Infectious Disease"/>
            <person name="Wu L."/>
            <person name="Ma J."/>
        </authorList>
    </citation>
    <scope>NUCLEOTIDE SEQUENCE [LARGE SCALE GENOMIC DNA]</scope>
    <source>
        <strain evidence="2">CGMCC 1.6960</strain>
    </source>
</reference>
<organism evidence="1 2">
    <name type="scientific">Agrococcus terreus</name>
    <dbReference type="NCBI Taxonomy" id="574649"/>
    <lineage>
        <taxon>Bacteria</taxon>
        <taxon>Bacillati</taxon>
        <taxon>Actinomycetota</taxon>
        <taxon>Actinomycetes</taxon>
        <taxon>Micrococcales</taxon>
        <taxon>Microbacteriaceae</taxon>
        <taxon>Agrococcus</taxon>
    </lineage>
</organism>